<reference evidence="2 3" key="1">
    <citation type="submission" date="2018-06" db="EMBL/GenBank/DDBJ databases">
        <authorList>
            <consortium name="Pathogen Informatics"/>
            <person name="Doyle S."/>
        </authorList>
    </citation>
    <scope>NUCLEOTIDE SEQUENCE [LARGE SCALE GENOMIC DNA]</scope>
    <source>
        <strain evidence="2 3">NCTC5798</strain>
    </source>
</reference>
<proteinExistence type="predicted"/>
<sequence>MNNWLEVGGNDARIYPYQRPKGSGSQTIMLAAVMGEDKLRKPLETESVHDMIGLLRNVANYQNSAMLWGIPSAIMLRSFTIALICACWR</sequence>
<name>A0A379US45_SALET</name>
<keyword evidence="1" id="KW-1133">Transmembrane helix</keyword>
<keyword evidence="1" id="KW-0812">Transmembrane</keyword>
<keyword evidence="1" id="KW-0472">Membrane</keyword>
<accession>A0A379US45</accession>
<dbReference type="EMBL" id="UGXK01000001">
    <property type="protein sequence ID" value="SUG70751.1"/>
    <property type="molecule type" value="Genomic_DNA"/>
</dbReference>
<dbReference type="Gene3D" id="3.40.190.10">
    <property type="entry name" value="Periplasmic binding protein-like II"/>
    <property type="match status" value="1"/>
</dbReference>
<dbReference type="Proteomes" id="UP000255534">
    <property type="component" value="Unassembled WGS sequence"/>
</dbReference>
<organism evidence="2 3">
    <name type="scientific">Salmonella enterica I</name>
    <dbReference type="NCBI Taxonomy" id="59201"/>
    <lineage>
        <taxon>Bacteria</taxon>
        <taxon>Pseudomonadati</taxon>
        <taxon>Pseudomonadota</taxon>
        <taxon>Gammaproteobacteria</taxon>
        <taxon>Enterobacterales</taxon>
        <taxon>Enterobacteriaceae</taxon>
        <taxon>Salmonella</taxon>
    </lineage>
</organism>
<dbReference type="AlphaFoldDB" id="A0A379US45"/>
<evidence type="ECO:0000313" key="2">
    <source>
        <dbReference type="EMBL" id="SUG70751.1"/>
    </source>
</evidence>
<protein>
    <submittedName>
        <fullName evidence="2">Phosphate ABC transporter substrate-binding protein</fullName>
    </submittedName>
</protein>
<evidence type="ECO:0000256" key="1">
    <source>
        <dbReference type="SAM" id="Phobius"/>
    </source>
</evidence>
<evidence type="ECO:0000313" key="3">
    <source>
        <dbReference type="Proteomes" id="UP000255534"/>
    </source>
</evidence>
<gene>
    <name evidence="2" type="ORF">NCTC5798_01875</name>
</gene>
<feature type="transmembrane region" description="Helical" evidence="1">
    <location>
        <begin position="65"/>
        <end position="88"/>
    </location>
</feature>